<keyword evidence="4" id="KW-0378">Hydrolase</keyword>
<dbReference type="Pfam" id="PF20160">
    <property type="entry name" value="C-JID"/>
    <property type="match status" value="1"/>
</dbReference>
<evidence type="ECO:0000259" key="7">
    <source>
        <dbReference type="PROSITE" id="PS50104"/>
    </source>
</evidence>
<evidence type="ECO:0000256" key="3">
    <source>
        <dbReference type="ARBA" id="ARBA00022737"/>
    </source>
</evidence>
<keyword evidence="3" id="KW-0677">Repeat</keyword>
<dbReference type="PANTHER" id="PTHR32009:SF39">
    <property type="entry name" value="TIR DOMAIN-CONTAINING PROTEIN"/>
    <property type="match status" value="1"/>
</dbReference>
<dbReference type="PANTHER" id="PTHR32009">
    <property type="entry name" value="TMV RESISTANCE PROTEIN N-LIKE"/>
    <property type="match status" value="1"/>
</dbReference>
<dbReference type="GO" id="GO:0007165">
    <property type="term" value="P:signal transduction"/>
    <property type="evidence" value="ECO:0007669"/>
    <property type="project" value="InterPro"/>
</dbReference>
<evidence type="ECO:0000256" key="4">
    <source>
        <dbReference type="ARBA" id="ARBA00022801"/>
    </source>
</evidence>
<evidence type="ECO:0000256" key="2">
    <source>
        <dbReference type="ARBA" id="ARBA00022614"/>
    </source>
</evidence>
<comment type="catalytic activity">
    <reaction evidence="6">
        <text>NAD(+) + H2O = ADP-D-ribose + nicotinamide + H(+)</text>
        <dbReference type="Rhea" id="RHEA:16301"/>
        <dbReference type="ChEBI" id="CHEBI:15377"/>
        <dbReference type="ChEBI" id="CHEBI:15378"/>
        <dbReference type="ChEBI" id="CHEBI:17154"/>
        <dbReference type="ChEBI" id="CHEBI:57540"/>
        <dbReference type="ChEBI" id="CHEBI:57967"/>
        <dbReference type="EC" id="3.2.2.6"/>
    </reaction>
    <physiologicalReaction direction="left-to-right" evidence="6">
        <dbReference type="Rhea" id="RHEA:16302"/>
    </physiologicalReaction>
</comment>
<keyword evidence="2" id="KW-0433">Leucine-rich repeat</keyword>
<dbReference type="Gene3D" id="3.40.50.10140">
    <property type="entry name" value="Toll/interleukin-1 receptor homology (TIR) domain"/>
    <property type="match status" value="1"/>
</dbReference>
<dbReference type="GO" id="GO:0006950">
    <property type="term" value="P:response to stress"/>
    <property type="evidence" value="ECO:0007669"/>
    <property type="project" value="UniProtKB-ARBA"/>
</dbReference>
<dbReference type="InterPro" id="IPR000157">
    <property type="entry name" value="TIR_dom"/>
</dbReference>
<dbReference type="EC" id="3.2.2.6" evidence="1"/>
<organism evidence="8 9">
    <name type="scientific">Malus domestica</name>
    <name type="common">Apple</name>
    <name type="synonym">Pyrus malus</name>
    <dbReference type="NCBI Taxonomy" id="3750"/>
    <lineage>
        <taxon>Eukaryota</taxon>
        <taxon>Viridiplantae</taxon>
        <taxon>Streptophyta</taxon>
        <taxon>Embryophyta</taxon>
        <taxon>Tracheophyta</taxon>
        <taxon>Spermatophyta</taxon>
        <taxon>Magnoliopsida</taxon>
        <taxon>eudicotyledons</taxon>
        <taxon>Gunneridae</taxon>
        <taxon>Pentapetalae</taxon>
        <taxon>rosids</taxon>
        <taxon>fabids</taxon>
        <taxon>Rosales</taxon>
        <taxon>Rosaceae</taxon>
        <taxon>Amygdaloideae</taxon>
        <taxon>Maleae</taxon>
        <taxon>Malus</taxon>
    </lineage>
</organism>
<feature type="domain" description="TIR" evidence="7">
    <location>
        <begin position="14"/>
        <end position="180"/>
    </location>
</feature>
<dbReference type="Proteomes" id="UP000290289">
    <property type="component" value="Chromosome 3"/>
</dbReference>
<dbReference type="SMART" id="SM00255">
    <property type="entry name" value="TIR"/>
    <property type="match status" value="1"/>
</dbReference>
<dbReference type="Pfam" id="PF01582">
    <property type="entry name" value="TIR"/>
    <property type="match status" value="1"/>
</dbReference>
<reference evidence="8 9" key="1">
    <citation type="submission" date="2018-10" db="EMBL/GenBank/DDBJ databases">
        <title>A high-quality apple genome assembly.</title>
        <authorList>
            <person name="Hu J."/>
        </authorList>
    </citation>
    <scope>NUCLEOTIDE SEQUENCE [LARGE SCALE GENOMIC DNA]</scope>
    <source>
        <strain evidence="9">cv. HFTH1</strain>
        <tissue evidence="8">Young leaf</tissue>
    </source>
</reference>
<dbReference type="InterPro" id="IPR035897">
    <property type="entry name" value="Toll_tir_struct_dom_sf"/>
</dbReference>
<evidence type="ECO:0000313" key="9">
    <source>
        <dbReference type="Proteomes" id="UP000290289"/>
    </source>
</evidence>
<dbReference type="SUPFAM" id="SSF52200">
    <property type="entry name" value="Toll/Interleukin receptor TIR domain"/>
    <property type="match status" value="1"/>
</dbReference>
<dbReference type="PROSITE" id="PS50104">
    <property type="entry name" value="TIR"/>
    <property type="match status" value="1"/>
</dbReference>
<proteinExistence type="predicted"/>
<keyword evidence="9" id="KW-1185">Reference proteome</keyword>
<dbReference type="GO" id="GO:0061809">
    <property type="term" value="F:NAD+ nucleosidase activity, cyclic ADP-ribose generating"/>
    <property type="evidence" value="ECO:0007669"/>
    <property type="project" value="UniProtKB-EC"/>
</dbReference>
<keyword evidence="5" id="KW-0520">NAD</keyword>
<evidence type="ECO:0000313" key="8">
    <source>
        <dbReference type="EMBL" id="RXI03505.1"/>
    </source>
</evidence>
<dbReference type="FunFam" id="3.40.50.10140:FF:000007">
    <property type="entry name" value="Disease resistance protein (TIR-NBS-LRR class)"/>
    <property type="match status" value="1"/>
</dbReference>
<evidence type="ECO:0000256" key="6">
    <source>
        <dbReference type="ARBA" id="ARBA00047304"/>
    </source>
</evidence>
<dbReference type="InterPro" id="IPR045344">
    <property type="entry name" value="C-JID"/>
</dbReference>
<evidence type="ECO:0000256" key="5">
    <source>
        <dbReference type="ARBA" id="ARBA00023027"/>
    </source>
</evidence>
<dbReference type="AlphaFoldDB" id="A0A498KCH9"/>
<comment type="caution">
    <text evidence="8">The sequence shown here is derived from an EMBL/GenBank/DDBJ whole genome shotgun (WGS) entry which is preliminary data.</text>
</comment>
<accession>A0A498KCH9</accession>
<name>A0A498KCH9_MALDO</name>
<protein>
    <recommendedName>
        <fullName evidence="1">ADP-ribosyl cyclase/cyclic ADP-ribose hydrolase</fullName>
        <ecNumber evidence="1">3.2.2.6</ecNumber>
    </recommendedName>
</protein>
<sequence length="460" mass="52242">MAAVSPSSSSEGRWKYNVFLNFRGEDTRKIFVGHLYKALDQKAINTFIDAKELRKGNDLSELLTAISNSRLSIVVFSENYASSTWCLKELVQIMECMDTHKQIVVPVFYQVNPSDIRKLEGSFAEAFAKHEHHSNVDMKQVQSWRSALARATDLFGWDSQNYNDCKLLRLLDVISVFSQLVTLTLCRNNSESLPATVDRLHCLRHLNVEACRRLKSIPQLSSSIKDVDAHDCTALETVATPNPHDCNALETVSTPKPHKMNLYFTFSNCLQLVQRNPFRNIVATLFHHQVSLSLMCTQVEHKLSQPLFVLLQGNQLQLLSLNMSFSGSEIPDWFSHQCMGSSVTLQLPLNYYHNKVLGFAICAVSKFRGAHYCASDLSVRCFCIFKGDHGDFNYNFYMVDWGSRVRFLDSDHIFLGYVPWSKCTLIETGKLPIKHCYTEATFKIVVKENGAYASDFRAAV</sequence>
<dbReference type="EMBL" id="RDQH01000329">
    <property type="protein sequence ID" value="RXI03505.1"/>
    <property type="molecule type" value="Genomic_DNA"/>
</dbReference>
<evidence type="ECO:0000256" key="1">
    <source>
        <dbReference type="ARBA" id="ARBA00011982"/>
    </source>
</evidence>
<gene>
    <name evidence="8" type="ORF">DVH24_004157</name>
</gene>
<dbReference type="SUPFAM" id="SSF52058">
    <property type="entry name" value="L domain-like"/>
    <property type="match status" value="1"/>
</dbReference>